<keyword evidence="2" id="KW-1185">Reference proteome</keyword>
<dbReference type="EMBL" id="NNAY01004908">
    <property type="protein sequence ID" value="OXU17261.1"/>
    <property type="molecule type" value="Genomic_DNA"/>
</dbReference>
<protein>
    <submittedName>
        <fullName evidence="1">Uncharacterized protein</fullName>
    </submittedName>
</protein>
<dbReference type="Proteomes" id="UP000215335">
    <property type="component" value="Unassembled WGS sequence"/>
</dbReference>
<accession>A0A232EFY4</accession>
<proteinExistence type="predicted"/>
<gene>
    <name evidence="1" type="ORF">TSAR_001382</name>
</gene>
<dbReference type="Gene3D" id="3.40.960.10">
    <property type="entry name" value="VSR Endonuclease"/>
    <property type="match status" value="1"/>
</dbReference>
<organism evidence="1 2">
    <name type="scientific">Trichomalopsis sarcophagae</name>
    <dbReference type="NCBI Taxonomy" id="543379"/>
    <lineage>
        <taxon>Eukaryota</taxon>
        <taxon>Metazoa</taxon>
        <taxon>Ecdysozoa</taxon>
        <taxon>Arthropoda</taxon>
        <taxon>Hexapoda</taxon>
        <taxon>Insecta</taxon>
        <taxon>Pterygota</taxon>
        <taxon>Neoptera</taxon>
        <taxon>Endopterygota</taxon>
        <taxon>Hymenoptera</taxon>
        <taxon>Apocrita</taxon>
        <taxon>Proctotrupomorpha</taxon>
        <taxon>Chalcidoidea</taxon>
        <taxon>Pteromalidae</taxon>
        <taxon>Pteromalinae</taxon>
        <taxon>Trichomalopsis</taxon>
    </lineage>
</organism>
<comment type="caution">
    <text evidence="1">The sequence shown here is derived from an EMBL/GenBank/DDBJ whole genome shotgun (WGS) entry which is preliminary data.</text>
</comment>
<evidence type="ECO:0000313" key="1">
    <source>
        <dbReference type="EMBL" id="OXU17261.1"/>
    </source>
</evidence>
<sequence length="180" mass="21732">MCCKRINIYKSKHECGINWCNLCREKHDTRQNSAYREHAEIKIYIPNLCCEHEIGREIIHAGRVREFMLLEGFRVDSYLPPENDNAKGIVFEYRGCYTRGCSICFNKQRDKIMSYGRTMDESYENTFQKIKKIKALGYEVREIWECTFDRIKAENREIYEYVTQHPLMSRITLNPRFFWR</sequence>
<dbReference type="AlphaFoldDB" id="A0A232EFY4"/>
<name>A0A232EFY4_9HYME</name>
<evidence type="ECO:0000313" key="2">
    <source>
        <dbReference type="Proteomes" id="UP000215335"/>
    </source>
</evidence>
<reference evidence="1 2" key="1">
    <citation type="journal article" date="2017" name="Curr. Biol.">
        <title>The Evolution of Venom by Co-option of Single-Copy Genes.</title>
        <authorList>
            <person name="Martinson E.O."/>
            <person name="Mrinalini"/>
            <person name="Kelkar Y.D."/>
            <person name="Chang C.H."/>
            <person name="Werren J.H."/>
        </authorList>
    </citation>
    <scope>NUCLEOTIDE SEQUENCE [LARGE SCALE GENOMIC DNA]</scope>
    <source>
        <strain evidence="1 2">Alberta</strain>
        <tissue evidence="1">Whole body</tissue>
    </source>
</reference>